<dbReference type="EMBL" id="JAXCLX010000001">
    <property type="protein sequence ID" value="MDY0871895.1"/>
    <property type="molecule type" value="Genomic_DNA"/>
</dbReference>
<evidence type="ECO:0000313" key="2">
    <source>
        <dbReference type="Proteomes" id="UP001271769"/>
    </source>
</evidence>
<protein>
    <submittedName>
        <fullName evidence="1">DUF1636 domain-containing protein</fullName>
    </submittedName>
</protein>
<accession>A0ABU5DY95</accession>
<comment type="caution">
    <text evidence="1">The sequence shown here is derived from an EMBL/GenBank/DDBJ whole genome shotgun (WGS) entry which is preliminary data.</text>
</comment>
<dbReference type="RefSeq" id="WP_320500318.1">
    <property type="nucleotide sequence ID" value="NZ_JAXCLX010000001.1"/>
</dbReference>
<keyword evidence="2" id="KW-1185">Reference proteome</keyword>
<reference evidence="1 2" key="1">
    <citation type="journal article" date="2013" name="Antonie Van Leeuwenhoek">
        <title>Dongia rigui sp. nov., isolated from freshwater of a large wetland in Korea.</title>
        <authorList>
            <person name="Baik K.S."/>
            <person name="Hwang Y.M."/>
            <person name="Choi J.S."/>
            <person name="Kwon J."/>
            <person name="Seong C.N."/>
        </authorList>
    </citation>
    <scope>NUCLEOTIDE SEQUENCE [LARGE SCALE GENOMIC DNA]</scope>
    <source>
        <strain evidence="1 2">04SU4-P</strain>
    </source>
</reference>
<dbReference type="InterPro" id="IPR012863">
    <property type="entry name" value="DUF1636"/>
</dbReference>
<gene>
    <name evidence="1" type="ORF">SMD31_08170</name>
</gene>
<organism evidence="1 2">
    <name type="scientific">Dongia rigui</name>
    <dbReference type="NCBI Taxonomy" id="940149"/>
    <lineage>
        <taxon>Bacteria</taxon>
        <taxon>Pseudomonadati</taxon>
        <taxon>Pseudomonadota</taxon>
        <taxon>Alphaproteobacteria</taxon>
        <taxon>Rhodospirillales</taxon>
        <taxon>Dongiaceae</taxon>
        <taxon>Dongia</taxon>
    </lineage>
</organism>
<evidence type="ECO:0000313" key="1">
    <source>
        <dbReference type="EMBL" id="MDY0871895.1"/>
    </source>
</evidence>
<proteinExistence type="predicted"/>
<dbReference type="Proteomes" id="UP001271769">
    <property type="component" value="Unassembled WGS sequence"/>
</dbReference>
<name>A0ABU5DY95_9PROT</name>
<sequence>MSHTLFVCTTCKRGAGDAPLGPGFIDALGAADLPADMAVIGTACMSNCARPLSVALAAPGKATYMLAEIDPAADLEPLVELAKLYAEKPDGQTKLLERPKAIRRKIIGRIPGILIE</sequence>
<dbReference type="Pfam" id="PF07845">
    <property type="entry name" value="DUF1636"/>
    <property type="match status" value="1"/>
</dbReference>